<accession>A0ABR3ET31</accession>
<feature type="region of interest" description="Disordered" evidence="1">
    <location>
        <begin position="246"/>
        <end position="278"/>
    </location>
</feature>
<feature type="compositionally biased region" description="Basic residues" evidence="1">
    <location>
        <begin position="136"/>
        <end position="152"/>
    </location>
</feature>
<feature type="compositionally biased region" description="Low complexity" evidence="1">
    <location>
        <begin position="28"/>
        <end position="44"/>
    </location>
</feature>
<proteinExistence type="predicted"/>
<feature type="region of interest" description="Disordered" evidence="1">
    <location>
        <begin position="1"/>
        <end position="191"/>
    </location>
</feature>
<organism evidence="2 3">
    <name type="scientific">Marasmius crinis-equi</name>
    <dbReference type="NCBI Taxonomy" id="585013"/>
    <lineage>
        <taxon>Eukaryota</taxon>
        <taxon>Fungi</taxon>
        <taxon>Dikarya</taxon>
        <taxon>Basidiomycota</taxon>
        <taxon>Agaricomycotina</taxon>
        <taxon>Agaricomycetes</taxon>
        <taxon>Agaricomycetidae</taxon>
        <taxon>Agaricales</taxon>
        <taxon>Marasmiineae</taxon>
        <taxon>Marasmiaceae</taxon>
        <taxon>Marasmius</taxon>
    </lineage>
</organism>
<feature type="compositionally biased region" description="Low complexity" evidence="1">
    <location>
        <begin position="61"/>
        <end position="113"/>
    </location>
</feature>
<feature type="compositionally biased region" description="Low complexity" evidence="1">
    <location>
        <begin position="726"/>
        <end position="739"/>
    </location>
</feature>
<keyword evidence="3" id="KW-1185">Reference proteome</keyword>
<feature type="compositionally biased region" description="Basic residues" evidence="1">
    <location>
        <begin position="539"/>
        <end position="555"/>
    </location>
</feature>
<dbReference type="EMBL" id="JBAHYK010002027">
    <property type="protein sequence ID" value="KAL0566050.1"/>
    <property type="molecule type" value="Genomic_DNA"/>
</dbReference>
<dbReference type="Proteomes" id="UP001465976">
    <property type="component" value="Unassembled WGS sequence"/>
</dbReference>
<feature type="compositionally biased region" description="Acidic residues" evidence="1">
    <location>
        <begin position="565"/>
        <end position="584"/>
    </location>
</feature>
<sequence>MSASPRSTSVTLEEIEDEDNVNKPPRLPTRSRSNSPSPPHTNSEPSPPHRAATRSAPVNKSPGPASASSAPASIPNAESTLNPNVASPSVPNAASPSVPNAASTSNPNAASTSKGKAALTSKAAKDPDQAREEKNKRRRERRKKEKEKKQKQKANEKVSGAAEGGGTMEEQAEGDADQEDDDDVHGRGHSGITEKERIEYFEELLPAYLALGNRSREKTAFWEAFPVDYFELFPIELYPPSASTMAPLPKLSEAQRRKMSNKQKDARKKAEKRRDLSPEQRVIAQIKRWFLYRQGKASSKSSFDRYLQRMRKCPKPPRKLTLAQFLQHHSEHKTAIKERSEETGHADRLAKRSKAAREYVEDLTPELALELEAERDEQYALALQNWQETDSMEGVKDLDEQEQQRCRENFPRVFQPLLDAVAQYTGMSVFLMAGLELDHPTEAKSFDAVSMCSVASGCPKLDKYDLVKFSEFASHFLGWLHKVEKIKLGIDNPVDAVIQAPTVDLEGDFMMFDECQPESSKSGGRKGKGVKAGTTATATKKKTKAKKARKGKGKARSGDPINDDKEGDEEDDDEEDDEDEDDGNEPNFDAMDGPDDDEAGPGNGSNEEEGVRDEEDGDDDEDDADMNVPKRKFRLEYNQYELDRMEHIENVKKRLAAVGAEQAVNDLFQRNKRNAKEPEPEPEPEPEEPPANSKAPDRPRPQPRRITRSLAAASTRDPASEPVPSPAATSTQTPAASQPVPSPAAPTTRNATSLAVPTLPTLPTTPTTRNATSLDVPTLPTLPTTPIRAASTPAVSPRSTLAVPAPAPPQPFSLPPITFLTVPESSVPPTRAPSTTPSTRVIPAHSEPFVRAYTAFNVEFDPVVDKVGPEAYAGCDLVQTMGEFLLTIPSNANGTYKSRSTLYEAVVHKWMELEAVLAELGVKDTKTSNANRPEGFQSWFKNGRVGNRLKASVSLDIPPLANLPNLRLDWWRWFGVNMPDWMARIDNKVVPGGDGDWEDCEMPGKDGMVLFLVALRWWFDLAGKEDEEGGWVQAAKAVYYTLDQTLLNRRQRPPPSLPAIRPCPDSASSASGREKRSRIE</sequence>
<evidence type="ECO:0000256" key="1">
    <source>
        <dbReference type="SAM" id="MobiDB-lite"/>
    </source>
</evidence>
<feature type="compositionally biased region" description="Low complexity" evidence="1">
    <location>
        <begin position="777"/>
        <end position="786"/>
    </location>
</feature>
<feature type="compositionally biased region" description="Low complexity" evidence="1">
    <location>
        <begin position="757"/>
        <end position="768"/>
    </location>
</feature>
<feature type="compositionally biased region" description="Basic and acidic residues" evidence="1">
    <location>
        <begin position="123"/>
        <end position="135"/>
    </location>
</feature>
<feature type="region of interest" description="Disordered" evidence="1">
    <location>
        <begin position="514"/>
        <end position="633"/>
    </location>
</feature>
<reference evidence="2 3" key="1">
    <citation type="submission" date="2024-02" db="EMBL/GenBank/DDBJ databases">
        <title>A draft genome for the cacao thread blight pathogen Marasmius crinis-equi.</title>
        <authorList>
            <person name="Cohen S.P."/>
            <person name="Baruah I.K."/>
            <person name="Amoako-Attah I."/>
            <person name="Bukari Y."/>
            <person name="Meinhardt L.W."/>
            <person name="Bailey B.A."/>
        </authorList>
    </citation>
    <scope>NUCLEOTIDE SEQUENCE [LARGE SCALE GENOMIC DNA]</scope>
    <source>
        <strain evidence="2 3">GH-76</strain>
    </source>
</reference>
<feature type="compositionally biased region" description="Basic residues" evidence="1">
    <location>
        <begin position="257"/>
        <end position="271"/>
    </location>
</feature>
<feature type="region of interest" description="Disordered" evidence="1">
    <location>
        <begin position="662"/>
        <end position="793"/>
    </location>
</feature>
<feature type="compositionally biased region" description="Acidic residues" evidence="1">
    <location>
        <begin position="606"/>
        <end position="625"/>
    </location>
</feature>
<comment type="caution">
    <text evidence="2">The sequence shown here is derived from an EMBL/GenBank/DDBJ whole genome shotgun (WGS) entry which is preliminary data.</text>
</comment>
<feature type="compositionally biased region" description="Acidic residues" evidence="1">
    <location>
        <begin position="170"/>
        <end position="183"/>
    </location>
</feature>
<name>A0ABR3ET31_9AGAR</name>
<evidence type="ECO:0000313" key="3">
    <source>
        <dbReference type="Proteomes" id="UP001465976"/>
    </source>
</evidence>
<feature type="region of interest" description="Disordered" evidence="1">
    <location>
        <begin position="1050"/>
        <end position="1080"/>
    </location>
</feature>
<gene>
    <name evidence="2" type="ORF">V5O48_015968</name>
</gene>
<protein>
    <submittedName>
        <fullName evidence="2">Uncharacterized protein</fullName>
    </submittedName>
</protein>
<feature type="compositionally biased region" description="Polar residues" evidence="1">
    <location>
        <begin position="1"/>
        <end position="11"/>
    </location>
</feature>
<evidence type="ECO:0000313" key="2">
    <source>
        <dbReference type="EMBL" id="KAL0566050.1"/>
    </source>
</evidence>